<reference evidence="5 6" key="1">
    <citation type="submission" date="2018-02" db="EMBL/GenBank/DDBJ databases">
        <title>Genome sequence of the basidiomycete white-rot fungus Phlebia centrifuga.</title>
        <authorList>
            <person name="Granchi Z."/>
            <person name="Peng M."/>
            <person name="de Vries R.P."/>
            <person name="Hilden K."/>
            <person name="Makela M.R."/>
            <person name="Grigoriev I."/>
            <person name="Riley R."/>
        </authorList>
    </citation>
    <scope>NUCLEOTIDE SEQUENCE [LARGE SCALE GENOMIC DNA]</scope>
    <source>
        <strain evidence="5 6">FBCC195</strain>
    </source>
</reference>
<dbReference type="SUPFAM" id="SSF51905">
    <property type="entry name" value="FAD/NAD(P)-binding domain"/>
    <property type="match status" value="1"/>
</dbReference>
<keyword evidence="2" id="KW-0274">FAD</keyword>
<dbReference type="InterPro" id="IPR036188">
    <property type="entry name" value="FAD/NAD-bd_sf"/>
</dbReference>
<organism evidence="5 6">
    <name type="scientific">Hermanssonia centrifuga</name>
    <dbReference type="NCBI Taxonomy" id="98765"/>
    <lineage>
        <taxon>Eukaryota</taxon>
        <taxon>Fungi</taxon>
        <taxon>Dikarya</taxon>
        <taxon>Basidiomycota</taxon>
        <taxon>Agaricomycotina</taxon>
        <taxon>Agaricomycetes</taxon>
        <taxon>Polyporales</taxon>
        <taxon>Meruliaceae</taxon>
        <taxon>Hermanssonia</taxon>
    </lineage>
</organism>
<keyword evidence="1" id="KW-0285">Flavoprotein</keyword>
<evidence type="ECO:0000313" key="6">
    <source>
        <dbReference type="Proteomes" id="UP000186601"/>
    </source>
</evidence>
<dbReference type="PANTHER" id="PTHR46720:SF3">
    <property type="entry name" value="FAD-BINDING DOMAIN-CONTAINING PROTEIN-RELATED"/>
    <property type="match status" value="1"/>
</dbReference>
<gene>
    <name evidence="5" type="ORF">PHLCEN_2v10329</name>
</gene>
<evidence type="ECO:0000256" key="2">
    <source>
        <dbReference type="ARBA" id="ARBA00022827"/>
    </source>
</evidence>
<dbReference type="GO" id="GO:0044550">
    <property type="term" value="P:secondary metabolite biosynthetic process"/>
    <property type="evidence" value="ECO:0007669"/>
    <property type="project" value="TreeGrafter"/>
</dbReference>
<dbReference type="PANTHER" id="PTHR46720">
    <property type="entry name" value="HYDROXYLASE, PUTATIVE (AFU_ORTHOLOGUE AFUA_3G01460)-RELATED"/>
    <property type="match status" value="1"/>
</dbReference>
<evidence type="ECO:0000313" key="5">
    <source>
        <dbReference type="EMBL" id="PSR73847.1"/>
    </source>
</evidence>
<protein>
    <recommendedName>
        <fullName evidence="4">FAD-binding domain-containing protein</fullName>
    </recommendedName>
</protein>
<dbReference type="AlphaFoldDB" id="A0A2R6NN79"/>
<proteinExistence type="predicted"/>
<dbReference type="PRINTS" id="PR00420">
    <property type="entry name" value="RNGMNOXGNASE"/>
</dbReference>
<dbReference type="GO" id="GO:0016491">
    <property type="term" value="F:oxidoreductase activity"/>
    <property type="evidence" value="ECO:0007669"/>
    <property type="project" value="UniProtKB-KW"/>
</dbReference>
<keyword evidence="6" id="KW-1185">Reference proteome</keyword>
<name>A0A2R6NN79_9APHY</name>
<dbReference type="Pfam" id="PF01494">
    <property type="entry name" value="FAD_binding_3"/>
    <property type="match status" value="2"/>
</dbReference>
<evidence type="ECO:0000256" key="3">
    <source>
        <dbReference type="ARBA" id="ARBA00023002"/>
    </source>
</evidence>
<keyword evidence="3" id="KW-0560">Oxidoreductase</keyword>
<dbReference type="GO" id="GO:0071949">
    <property type="term" value="F:FAD binding"/>
    <property type="evidence" value="ECO:0007669"/>
    <property type="project" value="InterPro"/>
</dbReference>
<dbReference type="EMBL" id="MLYV02001056">
    <property type="protein sequence ID" value="PSR73847.1"/>
    <property type="molecule type" value="Genomic_DNA"/>
</dbReference>
<feature type="domain" description="FAD-binding" evidence="4">
    <location>
        <begin position="10"/>
        <end position="179"/>
    </location>
</feature>
<dbReference type="Gene3D" id="3.50.50.60">
    <property type="entry name" value="FAD/NAD(P)-binding domain"/>
    <property type="match status" value="1"/>
</dbReference>
<accession>A0A2R6NN79</accession>
<evidence type="ECO:0000256" key="1">
    <source>
        <dbReference type="ARBA" id="ARBA00022630"/>
    </source>
</evidence>
<dbReference type="Proteomes" id="UP000186601">
    <property type="component" value="Unassembled WGS sequence"/>
</dbReference>
<dbReference type="SUPFAM" id="SSF54373">
    <property type="entry name" value="FAD-linked reductases, C-terminal domain"/>
    <property type="match status" value="1"/>
</dbReference>
<comment type="caution">
    <text evidence="5">The sequence shown here is derived from an EMBL/GenBank/DDBJ whole genome shotgun (WGS) entry which is preliminary data.</text>
</comment>
<dbReference type="InterPro" id="IPR002938">
    <property type="entry name" value="FAD-bd"/>
</dbReference>
<sequence>MAASPAKELRIAIVGGGVCGLMCAIALAKNGITAQLYEAAAKFGEIGAGIGINPNAVRILRDIGVLNDVLAKTGSNRPNRTGWMQFRSGMQDSELVYDYTTLPGQESIGIHRAAFLDALVQHIDLKSCHFNKRCIRVSESPLSTNGNSELTIHFADSTSAEADVVLGADGIKSAVRPFVTGASTAEHVKFSNTICYRGLVPTEQAKSAGMRLDFSDRPMCFLGQDKHVIAFSIKGGHIINVVAFVSDRTVPMGEAQLPPGQPAVVPVPREQLMKEYEGWGSDVLALLSCIDKPDKWNIHVVYPPLQSYVKGRVALFGDAAHAMLPHLGAGSGQGLEDAHLLAKLLAHPQTSGENIETILQVYDEIRRPRTQSVWEGSMRAGEIYEGYGISGSSREGLRKDLEDLPEFVWIRELNQDMQDATARLQQLGVFTNED</sequence>
<evidence type="ECO:0000259" key="4">
    <source>
        <dbReference type="Pfam" id="PF01494"/>
    </source>
</evidence>
<dbReference type="InterPro" id="IPR051104">
    <property type="entry name" value="FAD_monoxygenase"/>
</dbReference>
<dbReference type="STRING" id="98765.A0A2R6NN79"/>
<dbReference type="OrthoDB" id="417877at2759"/>
<feature type="domain" description="FAD-binding" evidence="4">
    <location>
        <begin position="305"/>
        <end position="375"/>
    </location>
</feature>